<feature type="transmembrane region" description="Helical" evidence="1">
    <location>
        <begin position="105"/>
        <end position="125"/>
    </location>
</feature>
<dbReference type="Gene3D" id="2.40.50.1020">
    <property type="entry name" value="LytTr DNA-binding domain"/>
    <property type="match status" value="1"/>
</dbReference>
<evidence type="ECO:0000313" key="4">
    <source>
        <dbReference type="Proteomes" id="UP000555411"/>
    </source>
</evidence>
<feature type="transmembrane region" description="Helical" evidence="1">
    <location>
        <begin position="68"/>
        <end position="93"/>
    </location>
</feature>
<evidence type="ECO:0000313" key="3">
    <source>
        <dbReference type="EMBL" id="MBC2837572.1"/>
    </source>
</evidence>
<dbReference type="Pfam" id="PF04397">
    <property type="entry name" value="LytTR"/>
    <property type="match status" value="1"/>
</dbReference>
<dbReference type="Proteomes" id="UP000555411">
    <property type="component" value="Unassembled WGS sequence"/>
</dbReference>
<keyword evidence="1" id="KW-0472">Membrane</keyword>
<comment type="caution">
    <text evidence="3">The sequence shown here is derived from an EMBL/GenBank/DDBJ whole genome shotgun (WGS) entry which is preliminary data.</text>
</comment>
<dbReference type="InterPro" id="IPR007492">
    <property type="entry name" value="LytTR_DNA-bd_dom"/>
</dbReference>
<dbReference type="PROSITE" id="PS50930">
    <property type="entry name" value="HTH_LYTTR"/>
    <property type="match status" value="1"/>
</dbReference>
<keyword evidence="4" id="KW-1185">Reference proteome</keyword>
<dbReference type="EMBL" id="JACLQD010000008">
    <property type="protein sequence ID" value="MBC2837572.1"/>
    <property type="molecule type" value="Genomic_DNA"/>
</dbReference>
<reference evidence="3 4" key="1">
    <citation type="journal article" date="2017" name="Int. J. Syst. Evol. Microbiol.">
        <title>Gemmobacter straminiformis sp. nov., isolated from an artificial fountain.</title>
        <authorList>
            <person name="Kang J.Y."/>
            <person name="Kim M.J."/>
            <person name="Chun J."/>
            <person name="Son K.P."/>
            <person name="Jahng K.Y."/>
        </authorList>
    </citation>
    <scope>NUCLEOTIDE SEQUENCE [LARGE SCALE GENOMIC DNA]</scope>
    <source>
        <strain evidence="3 4">CAM-8</strain>
    </source>
</reference>
<evidence type="ECO:0000256" key="1">
    <source>
        <dbReference type="SAM" id="Phobius"/>
    </source>
</evidence>
<dbReference type="SMART" id="SM00850">
    <property type="entry name" value="LytTR"/>
    <property type="match status" value="1"/>
</dbReference>
<feature type="transmembrane region" description="Helical" evidence="1">
    <location>
        <begin position="145"/>
        <end position="166"/>
    </location>
</feature>
<feature type="domain" description="HTH LytTR-type" evidence="2">
    <location>
        <begin position="220"/>
        <end position="311"/>
    </location>
</feature>
<evidence type="ECO:0000259" key="2">
    <source>
        <dbReference type="PROSITE" id="PS50930"/>
    </source>
</evidence>
<dbReference type="GO" id="GO:0003677">
    <property type="term" value="F:DNA binding"/>
    <property type="evidence" value="ECO:0007669"/>
    <property type="project" value="InterPro"/>
</dbReference>
<keyword evidence="1" id="KW-0812">Transmembrane</keyword>
<name>A0A842IC25_9RHOB</name>
<sequence length="319" mass="34865">MSVSRGTVPLAEIRFADGKRYWIAPAPVSEFLLNPVFLKFFLCCLLIYGLLDANSATEAARETGFATIVLWTLIGGIALLWFAAVLAVLRFLWRRGLVRVIYTPLVTLTLFVFAASATRLVLNGFPHWQSLLEAAWIDGLVRDMIVIIVMDILFGSFVAPMHPVFLPHPSGKPEGNEPLSATVMAAGIETGPATSLPEPGVEHPAANDTAVRIGAEDIFPAELVYIRAEDHYLRVVTTRRRILTRGRLSDALAQLDFRLGIQVNRSTWVAFSAIEGVEDDSKGIQTLTLTGGETERVAQSRRIAFQTAMTGWAAATGTV</sequence>
<organism evidence="3 4">
    <name type="scientific">Paragemmobacter straminiformis</name>
    <dbReference type="NCBI Taxonomy" id="2045119"/>
    <lineage>
        <taxon>Bacteria</taxon>
        <taxon>Pseudomonadati</taxon>
        <taxon>Pseudomonadota</taxon>
        <taxon>Alphaproteobacteria</taxon>
        <taxon>Rhodobacterales</taxon>
        <taxon>Paracoccaceae</taxon>
        <taxon>Paragemmobacter</taxon>
    </lineage>
</organism>
<protein>
    <submittedName>
        <fullName evidence="3">LytTR family transcriptional regulator</fullName>
    </submittedName>
</protein>
<keyword evidence="1" id="KW-1133">Transmembrane helix</keyword>
<accession>A0A842IC25</accession>
<proteinExistence type="predicted"/>
<dbReference type="AlphaFoldDB" id="A0A842IC25"/>
<gene>
    <name evidence="3" type="ORF">H7F16_18785</name>
</gene>
<feature type="transmembrane region" description="Helical" evidence="1">
    <location>
        <begin position="21"/>
        <end position="48"/>
    </location>
</feature>